<dbReference type="InterPro" id="IPR022052">
    <property type="entry name" value="Histone-bd_RBBP4-like_N"/>
</dbReference>
<dbReference type="InterPro" id="IPR019775">
    <property type="entry name" value="WD40_repeat_CS"/>
</dbReference>
<evidence type="ECO:0000313" key="8">
    <source>
        <dbReference type="EMBL" id="KAL2915395.1"/>
    </source>
</evidence>
<sequence>MTLPAEADAAVHYGNLKKEDRMIMEEKTINDEYKVWKKNSPFLYDLVVTHALEWPTLTCQWFPDVERPDGKDYVLQRLLIGTHTSEGAQNYLQIAQVQLPNESADTDTRRVDEDRGEAGSYGGAECKINIIQKINHDGEVNRARYMPQNPDIIATRTCFGPVYIFDRTRHASTPSADGVCSPDIKLLSHSKEGYGMSWHLRNEGHLLTASEDTTICSWDIRKFSKEKHTLEPVRIYTAHTAWVEDVAWSEQLEFVFASVGDDKKMMIWDTRSPSLNKAAFCVEAHTAEINCVAFNPRNEHLLATGSADKTVALWDLRNLQQRLHSFESHQDEILQLSWSPHNETILASSSGDRRLNIWDLSRIGEEQSPEDAEDGPPELLFVHGGHTNKISDFSWNPNDPWVMCSVAEDNICQVWQMASNIYSEDDATVPPEQLE</sequence>
<feature type="domain" description="Histone-binding protein RBBP4-like N-terminal" evidence="7">
    <location>
        <begin position="31"/>
        <end position="101"/>
    </location>
</feature>
<proteinExistence type="predicted"/>
<keyword evidence="2 6" id="KW-0853">WD repeat</keyword>
<keyword evidence="5" id="KW-0539">Nucleus</keyword>
<evidence type="ECO:0000256" key="3">
    <source>
        <dbReference type="ARBA" id="ARBA00022737"/>
    </source>
</evidence>
<dbReference type="Gene3D" id="2.130.10.10">
    <property type="entry name" value="YVTN repeat-like/Quinoprotein amine dehydrogenase"/>
    <property type="match status" value="1"/>
</dbReference>
<dbReference type="Pfam" id="PF00400">
    <property type="entry name" value="WD40"/>
    <property type="match status" value="4"/>
</dbReference>
<dbReference type="EMBL" id="JADGIZ020000024">
    <property type="protein sequence ID" value="KAL2915395.1"/>
    <property type="molecule type" value="Genomic_DNA"/>
</dbReference>
<protein>
    <submittedName>
        <fullName evidence="8">Histone acetyltransferase type B subunit 2</fullName>
    </submittedName>
</protein>
<gene>
    <name evidence="8" type="primary">HAT2</name>
    <name evidence="8" type="ORF">HK105_205011</name>
</gene>
<evidence type="ECO:0000313" key="9">
    <source>
        <dbReference type="Proteomes" id="UP001527925"/>
    </source>
</evidence>
<dbReference type="PROSITE" id="PS50294">
    <property type="entry name" value="WD_REPEATS_REGION"/>
    <property type="match status" value="3"/>
</dbReference>
<feature type="repeat" description="WD" evidence="6">
    <location>
        <begin position="236"/>
        <end position="278"/>
    </location>
</feature>
<evidence type="ECO:0000256" key="2">
    <source>
        <dbReference type="ARBA" id="ARBA00022574"/>
    </source>
</evidence>
<reference evidence="8 9" key="1">
    <citation type="submission" date="2023-09" db="EMBL/GenBank/DDBJ databases">
        <title>Pangenome analysis of Batrachochytrium dendrobatidis and related Chytrids.</title>
        <authorList>
            <person name="Yacoub M.N."/>
            <person name="Stajich J.E."/>
            <person name="James T.Y."/>
        </authorList>
    </citation>
    <scope>NUCLEOTIDE SEQUENCE [LARGE SCALE GENOMIC DNA]</scope>
    <source>
        <strain evidence="8 9">JEL0888</strain>
    </source>
</reference>
<evidence type="ECO:0000256" key="4">
    <source>
        <dbReference type="ARBA" id="ARBA00022853"/>
    </source>
</evidence>
<feature type="repeat" description="WD" evidence="6">
    <location>
        <begin position="326"/>
        <end position="361"/>
    </location>
</feature>
<dbReference type="PROSITE" id="PS00678">
    <property type="entry name" value="WD_REPEATS_1"/>
    <property type="match status" value="2"/>
</dbReference>
<dbReference type="InterPro" id="IPR020472">
    <property type="entry name" value="WD40_PAC1"/>
</dbReference>
<dbReference type="PROSITE" id="PS50082">
    <property type="entry name" value="WD_REPEATS_2"/>
    <property type="match status" value="3"/>
</dbReference>
<dbReference type="Proteomes" id="UP001527925">
    <property type="component" value="Unassembled WGS sequence"/>
</dbReference>
<dbReference type="InterPro" id="IPR036322">
    <property type="entry name" value="WD40_repeat_dom_sf"/>
</dbReference>
<organism evidence="8 9">
    <name type="scientific">Polyrhizophydium stewartii</name>
    <dbReference type="NCBI Taxonomy" id="2732419"/>
    <lineage>
        <taxon>Eukaryota</taxon>
        <taxon>Fungi</taxon>
        <taxon>Fungi incertae sedis</taxon>
        <taxon>Chytridiomycota</taxon>
        <taxon>Chytridiomycota incertae sedis</taxon>
        <taxon>Chytridiomycetes</taxon>
        <taxon>Rhizophydiales</taxon>
        <taxon>Rhizophydiales incertae sedis</taxon>
        <taxon>Polyrhizophydium</taxon>
    </lineage>
</organism>
<comment type="subcellular location">
    <subcellularLocation>
        <location evidence="1">Nucleus</location>
    </subcellularLocation>
</comment>
<dbReference type="InterPro" id="IPR050459">
    <property type="entry name" value="WD_repeat_RBAP46/RBAP48/MSI1"/>
</dbReference>
<dbReference type="PRINTS" id="PR00320">
    <property type="entry name" value="GPROTEINBRPT"/>
</dbReference>
<keyword evidence="3" id="KW-0677">Repeat</keyword>
<dbReference type="SUPFAM" id="SSF50978">
    <property type="entry name" value="WD40 repeat-like"/>
    <property type="match status" value="1"/>
</dbReference>
<feature type="repeat" description="WD" evidence="6">
    <location>
        <begin position="282"/>
        <end position="318"/>
    </location>
</feature>
<evidence type="ECO:0000259" key="7">
    <source>
        <dbReference type="Pfam" id="PF12265"/>
    </source>
</evidence>
<accession>A0ABR4N7D5</accession>
<keyword evidence="9" id="KW-1185">Reference proteome</keyword>
<evidence type="ECO:0000256" key="5">
    <source>
        <dbReference type="ARBA" id="ARBA00023242"/>
    </source>
</evidence>
<name>A0ABR4N7D5_9FUNG</name>
<dbReference type="PANTHER" id="PTHR22850">
    <property type="entry name" value="WD40 REPEAT FAMILY"/>
    <property type="match status" value="1"/>
</dbReference>
<dbReference type="SMART" id="SM00320">
    <property type="entry name" value="WD40"/>
    <property type="match status" value="5"/>
</dbReference>
<dbReference type="Pfam" id="PF12265">
    <property type="entry name" value="CAF1C_H4-bd"/>
    <property type="match status" value="1"/>
</dbReference>
<comment type="caution">
    <text evidence="8">The sequence shown here is derived from an EMBL/GenBank/DDBJ whole genome shotgun (WGS) entry which is preliminary data.</text>
</comment>
<dbReference type="InterPro" id="IPR015943">
    <property type="entry name" value="WD40/YVTN_repeat-like_dom_sf"/>
</dbReference>
<keyword evidence="4" id="KW-0156">Chromatin regulator</keyword>
<evidence type="ECO:0000256" key="6">
    <source>
        <dbReference type="PROSITE-ProRule" id="PRU00221"/>
    </source>
</evidence>
<dbReference type="InterPro" id="IPR001680">
    <property type="entry name" value="WD40_rpt"/>
</dbReference>
<evidence type="ECO:0000256" key="1">
    <source>
        <dbReference type="ARBA" id="ARBA00004123"/>
    </source>
</evidence>